<protein>
    <recommendedName>
        <fullName evidence="2">HTH cro/C1-type domain-containing protein</fullName>
    </recommendedName>
</protein>
<keyword evidence="1" id="KW-0238">DNA-binding</keyword>
<dbReference type="Gene3D" id="1.10.260.40">
    <property type="entry name" value="lambda repressor-like DNA-binding domains"/>
    <property type="match status" value="1"/>
</dbReference>
<name>A0ABV0EV17_9ENTE</name>
<organism evidence="3 4">
    <name type="scientific">Candidatus Enterococcus ferrettii</name>
    <dbReference type="NCBI Taxonomy" id="2815324"/>
    <lineage>
        <taxon>Bacteria</taxon>
        <taxon>Bacillati</taxon>
        <taxon>Bacillota</taxon>
        <taxon>Bacilli</taxon>
        <taxon>Lactobacillales</taxon>
        <taxon>Enterococcaceae</taxon>
        <taxon>Enterococcus</taxon>
    </lineage>
</organism>
<reference evidence="3 4" key="1">
    <citation type="submission" date="2024-02" db="EMBL/GenBank/DDBJ databases">
        <title>The Genome Sequence of Enterococcus sp. DIV0159.</title>
        <authorList>
            <person name="Earl A."/>
            <person name="Manson A."/>
            <person name="Gilmore M."/>
            <person name="Sanders J."/>
            <person name="Shea T."/>
            <person name="Howe W."/>
            <person name="Livny J."/>
            <person name="Cuomo C."/>
            <person name="Neafsey D."/>
            <person name="Birren B."/>
        </authorList>
    </citation>
    <scope>NUCLEOTIDE SEQUENCE [LARGE SCALE GENOMIC DNA]</scope>
    <source>
        <strain evidence="3 4">665A</strain>
    </source>
</reference>
<evidence type="ECO:0000259" key="2">
    <source>
        <dbReference type="PROSITE" id="PS50943"/>
    </source>
</evidence>
<dbReference type="Proteomes" id="UP000664357">
    <property type="component" value="Unassembled WGS sequence"/>
</dbReference>
<dbReference type="PANTHER" id="PTHR46558:SF11">
    <property type="entry name" value="HTH-TYPE TRANSCRIPTIONAL REGULATOR XRE"/>
    <property type="match status" value="1"/>
</dbReference>
<dbReference type="PROSITE" id="PS50943">
    <property type="entry name" value="HTH_CROC1"/>
    <property type="match status" value="1"/>
</dbReference>
<dbReference type="PANTHER" id="PTHR46558">
    <property type="entry name" value="TRACRIPTIONAL REGULATORY PROTEIN-RELATED-RELATED"/>
    <property type="match status" value="1"/>
</dbReference>
<dbReference type="SUPFAM" id="SSF47413">
    <property type="entry name" value="lambda repressor-like DNA-binding domains"/>
    <property type="match status" value="1"/>
</dbReference>
<dbReference type="CDD" id="cd00093">
    <property type="entry name" value="HTH_XRE"/>
    <property type="match status" value="1"/>
</dbReference>
<dbReference type="SMART" id="SM00530">
    <property type="entry name" value="HTH_XRE"/>
    <property type="match status" value="1"/>
</dbReference>
<feature type="domain" description="HTH cro/C1-type" evidence="2">
    <location>
        <begin position="4"/>
        <end position="59"/>
    </location>
</feature>
<dbReference type="InterPro" id="IPR001387">
    <property type="entry name" value="Cro/C1-type_HTH"/>
</dbReference>
<dbReference type="InterPro" id="IPR010982">
    <property type="entry name" value="Lambda_DNA-bd_dom_sf"/>
</dbReference>
<sequence length="70" mass="7696">MVGIAELRARKGKMSQRELAEKLGTTQTSISNWEKDPLSMNASNIVKMAIFFGVSSDDILGIEKKEKAPV</sequence>
<keyword evidence="4" id="KW-1185">Reference proteome</keyword>
<gene>
    <name evidence="3" type="ORF">JZO67_004484</name>
</gene>
<accession>A0ABV0EV17</accession>
<dbReference type="RefSeq" id="WP_207702706.1">
    <property type="nucleotide sequence ID" value="NZ_JAFREL020000004.1"/>
</dbReference>
<proteinExistence type="predicted"/>
<evidence type="ECO:0000313" key="4">
    <source>
        <dbReference type="Proteomes" id="UP000664357"/>
    </source>
</evidence>
<evidence type="ECO:0000313" key="3">
    <source>
        <dbReference type="EMBL" id="MEO1772502.1"/>
    </source>
</evidence>
<evidence type="ECO:0000256" key="1">
    <source>
        <dbReference type="ARBA" id="ARBA00023125"/>
    </source>
</evidence>
<dbReference type="EMBL" id="JAFREL020000004">
    <property type="protein sequence ID" value="MEO1772502.1"/>
    <property type="molecule type" value="Genomic_DNA"/>
</dbReference>
<comment type="caution">
    <text evidence="3">The sequence shown here is derived from an EMBL/GenBank/DDBJ whole genome shotgun (WGS) entry which is preliminary data.</text>
</comment>
<dbReference type="Pfam" id="PF01381">
    <property type="entry name" value="HTH_3"/>
    <property type="match status" value="1"/>
</dbReference>